<dbReference type="AlphaFoldDB" id="A0A6B1G9D3"/>
<evidence type="ECO:0000256" key="3">
    <source>
        <dbReference type="ARBA" id="ARBA00013368"/>
    </source>
</evidence>
<reference evidence="5" key="1">
    <citation type="submission" date="2019-09" db="EMBL/GenBank/DDBJ databases">
        <title>Characterisation of the sponge microbiome using genome-centric metagenomics.</title>
        <authorList>
            <person name="Engelberts J.P."/>
            <person name="Robbins S.J."/>
            <person name="De Goeij J.M."/>
            <person name="Aranda M."/>
            <person name="Bell S.C."/>
            <person name="Webster N.S."/>
        </authorList>
    </citation>
    <scope>NUCLEOTIDE SEQUENCE</scope>
    <source>
        <strain evidence="5">SB0675_bin_29</strain>
    </source>
</reference>
<feature type="domain" description="RecF/RecN/SMC N-terminal" evidence="4">
    <location>
        <begin position="29"/>
        <end position="111"/>
    </location>
</feature>
<protein>
    <recommendedName>
        <fullName evidence="3">Nuclease SbcCD subunit C</fullName>
    </recommendedName>
</protein>
<organism evidence="5">
    <name type="scientific">Caldilineaceae bacterium SB0675_bin_29</name>
    <dbReference type="NCBI Taxonomy" id="2605266"/>
    <lineage>
        <taxon>Bacteria</taxon>
        <taxon>Bacillati</taxon>
        <taxon>Chloroflexota</taxon>
        <taxon>Caldilineae</taxon>
        <taxon>Caldilineales</taxon>
        <taxon>Caldilineaceae</taxon>
    </lineage>
</organism>
<dbReference type="EMBL" id="VYDA01000484">
    <property type="protein sequence ID" value="MYH62714.1"/>
    <property type="molecule type" value="Genomic_DNA"/>
</dbReference>
<dbReference type="Gene3D" id="3.40.50.300">
    <property type="entry name" value="P-loop containing nucleotide triphosphate hydrolases"/>
    <property type="match status" value="1"/>
</dbReference>
<dbReference type="Pfam" id="PF02463">
    <property type="entry name" value="SMC_N"/>
    <property type="match status" value="1"/>
</dbReference>
<comment type="similarity">
    <text evidence="1">Belongs to the SMC family. SbcC subfamily.</text>
</comment>
<comment type="subunit">
    <text evidence="2">Heterodimer of SbcC and SbcD.</text>
</comment>
<dbReference type="PANTHER" id="PTHR32114:SF2">
    <property type="entry name" value="ABC TRANSPORTER ABCH.3"/>
    <property type="match status" value="1"/>
</dbReference>
<dbReference type="PANTHER" id="PTHR32114">
    <property type="entry name" value="ABC TRANSPORTER ABCH.3"/>
    <property type="match status" value="1"/>
</dbReference>
<proteinExistence type="inferred from homology"/>
<evidence type="ECO:0000256" key="1">
    <source>
        <dbReference type="ARBA" id="ARBA00006930"/>
    </source>
</evidence>
<evidence type="ECO:0000256" key="2">
    <source>
        <dbReference type="ARBA" id="ARBA00011322"/>
    </source>
</evidence>
<comment type="caution">
    <text evidence="5">The sequence shown here is derived from an EMBL/GenBank/DDBJ whole genome shotgun (WGS) entry which is preliminary data.</text>
</comment>
<evidence type="ECO:0000259" key="4">
    <source>
        <dbReference type="Pfam" id="PF02463"/>
    </source>
</evidence>
<gene>
    <name evidence="5" type="ORF">F4148_13485</name>
</gene>
<dbReference type="InterPro" id="IPR003395">
    <property type="entry name" value="RecF/RecN/SMC_N"/>
</dbReference>
<evidence type="ECO:0000313" key="5">
    <source>
        <dbReference type="EMBL" id="MYH62714.1"/>
    </source>
</evidence>
<accession>A0A6B1G9D3</accession>
<dbReference type="SUPFAM" id="SSF52540">
    <property type="entry name" value="P-loop containing nucleoside triphosphate hydrolases"/>
    <property type="match status" value="1"/>
</dbReference>
<name>A0A6B1G9D3_9CHLR</name>
<dbReference type="InterPro" id="IPR027417">
    <property type="entry name" value="P-loop_NTPase"/>
</dbReference>
<sequence length="117" mass="13330">MEDYTRTLHWKEDYGIVLEVDGRERTFSQLSGGEQMSAALAVRLALLQEMSDIAVAFFDEPTTNLDDSRRGSLARQIVGVRGFEQLFIISHDDSFEQATEKLIRVEKRNGASEILYE</sequence>